<evidence type="ECO:0000313" key="7">
    <source>
        <dbReference type="EMBL" id="KAF5322927.1"/>
    </source>
</evidence>
<gene>
    <name evidence="7" type="ORF">D9619_002260</name>
</gene>
<comment type="caution">
    <text evidence="7">The sequence shown here is derived from an EMBL/GenBank/DDBJ whole genome shotgun (WGS) entry which is preliminary data.</text>
</comment>
<evidence type="ECO:0000259" key="6">
    <source>
        <dbReference type="PROSITE" id="PS52012"/>
    </source>
</evidence>
<evidence type="ECO:0000256" key="3">
    <source>
        <dbReference type="ARBA" id="ARBA00022729"/>
    </source>
</evidence>
<keyword evidence="2" id="KW-0964">Secreted</keyword>
<dbReference type="InterPro" id="IPR008427">
    <property type="entry name" value="Extracellular_membr_CFEM_dom"/>
</dbReference>
<dbReference type="GO" id="GO:0005576">
    <property type="term" value="C:extracellular region"/>
    <property type="evidence" value="ECO:0007669"/>
    <property type="project" value="UniProtKB-SubCell"/>
</dbReference>
<dbReference type="OrthoDB" id="4505683at2759"/>
<dbReference type="PROSITE" id="PS52012">
    <property type="entry name" value="CFEM"/>
    <property type="match status" value="1"/>
</dbReference>
<feature type="region of interest" description="Disordered" evidence="5">
    <location>
        <begin position="180"/>
        <end position="219"/>
    </location>
</feature>
<feature type="domain" description="CFEM" evidence="6">
    <location>
        <begin position="64"/>
        <end position="176"/>
    </location>
</feature>
<keyword evidence="8" id="KW-1185">Reference proteome</keyword>
<keyword evidence="4" id="KW-1015">Disulfide bond</keyword>
<evidence type="ECO:0000313" key="8">
    <source>
        <dbReference type="Proteomes" id="UP000567179"/>
    </source>
</evidence>
<evidence type="ECO:0000256" key="2">
    <source>
        <dbReference type="ARBA" id="ARBA00022525"/>
    </source>
</evidence>
<accession>A0A8H5BIT8</accession>
<reference evidence="7 8" key="1">
    <citation type="journal article" date="2020" name="ISME J.">
        <title>Uncovering the hidden diversity of litter-decomposition mechanisms in mushroom-forming fungi.</title>
        <authorList>
            <person name="Floudas D."/>
            <person name="Bentzer J."/>
            <person name="Ahren D."/>
            <person name="Johansson T."/>
            <person name="Persson P."/>
            <person name="Tunlid A."/>
        </authorList>
    </citation>
    <scope>NUCLEOTIDE SEQUENCE [LARGE SCALE GENOMIC DNA]</scope>
    <source>
        <strain evidence="7 8">CBS 101986</strain>
    </source>
</reference>
<dbReference type="Proteomes" id="UP000567179">
    <property type="component" value="Unassembled WGS sequence"/>
</dbReference>
<evidence type="ECO:0000256" key="5">
    <source>
        <dbReference type="SAM" id="MobiDB-lite"/>
    </source>
</evidence>
<protein>
    <recommendedName>
        <fullName evidence="6">CFEM domain-containing protein</fullName>
    </recommendedName>
</protein>
<keyword evidence="3" id="KW-0732">Signal</keyword>
<dbReference type="EMBL" id="JAACJJ010000028">
    <property type="protein sequence ID" value="KAF5322927.1"/>
    <property type="molecule type" value="Genomic_DNA"/>
</dbReference>
<comment type="subcellular location">
    <subcellularLocation>
        <location evidence="1">Secreted</location>
    </subcellularLocation>
</comment>
<organism evidence="7 8">
    <name type="scientific">Psilocybe cf. subviscida</name>
    <dbReference type="NCBI Taxonomy" id="2480587"/>
    <lineage>
        <taxon>Eukaryota</taxon>
        <taxon>Fungi</taxon>
        <taxon>Dikarya</taxon>
        <taxon>Basidiomycota</taxon>
        <taxon>Agaricomycotina</taxon>
        <taxon>Agaricomycetes</taxon>
        <taxon>Agaricomycetidae</taxon>
        <taxon>Agaricales</taxon>
        <taxon>Agaricineae</taxon>
        <taxon>Strophariaceae</taxon>
        <taxon>Psilocybe</taxon>
    </lineage>
</organism>
<proteinExistence type="predicted"/>
<dbReference type="AlphaFoldDB" id="A0A8H5BIT8"/>
<dbReference type="SMART" id="SM00747">
    <property type="entry name" value="CFEM"/>
    <property type="match status" value="1"/>
</dbReference>
<sequence>MYGTPEKYKTPFKWDDDFFTFCLPPSTICLNVSRPQPAFTTHLHSTVAKMFAKSLALFALAASVAAQSANSTATSAAANPSASAILGGLSPCIIQCVSGAATLNKCSFTDVSCVCSSAQFQVDAAACLTAHCTPADLTAALNLQSTQCTAAGITPTGSAGAPQSVPFTLASSAAGTATGAPAGTATGAPASGTATTPAATPTAPATGAGTSAPAPSKTGSAAESLTVGVAGLLAAVAAVLAL</sequence>
<evidence type="ECO:0000256" key="4">
    <source>
        <dbReference type="ARBA" id="ARBA00023157"/>
    </source>
</evidence>
<name>A0A8H5BIT8_9AGAR</name>
<evidence type="ECO:0000256" key="1">
    <source>
        <dbReference type="ARBA" id="ARBA00004613"/>
    </source>
</evidence>
<dbReference type="Pfam" id="PF05730">
    <property type="entry name" value="CFEM"/>
    <property type="match status" value="1"/>
</dbReference>
<feature type="compositionally biased region" description="Low complexity" evidence="5">
    <location>
        <begin position="180"/>
        <end position="216"/>
    </location>
</feature>